<reference evidence="7 8" key="1">
    <citation type="journal article" date="2018" name="PLoS Genet.">
        <title>Population sequencing reveals clonal diversity and ancestral inbreeding in the grapevine cultivar Chardonnay.</title>
        <authorList>
            <person name="Roach M.J."/>
            <person name="Johnson D.L."/>
            <person name="Bohlmann J."/>
            <person name="van Vuuren H.J."/>
            <person name="Jones S.J."/>
            <person name="Pretorius I.S."/>
            <person name="Schmidt S.A."/>
            <person name="Borneman A.R."/>
        </authorList>
    </citation>
    <scope>NUCLEOTIDE SEQUENCE [LARGE SCALE GENOMIC DNA]</scope>
    <source>
        <strain evidence="8">cv. Chardonnay</strain>
        <tissue evidence="7">Leaf</tissue>
    </source>
</reference>
<evidence type="ECO:0000313" key="8">
    <source>
        <dbReference type="Proteomes" id="UP000288805"/>
    </source>
</evidence>
<gene>
    <name evidence="7" type="primary">UMEC_2</name>
    <name evidence="7" type="ORF">CK203_089730</name>
</gene>
<dbReference type="PANTHER" id="PTHR33021:SF264">
    <property type="entry name" value="OS05G0570900 PROTEIN"/>
    <property type="match status" value="1"/>
</dbReference>
<keyword evidence="5" id="KW-0732">Signal</keyword>
<evidence type="ECO:0000259" key="6">
    <source>
        <dbReference type="PROSITE" id="PS51485"/>
    </source>
</evidence>
<evidence type="ECO:0000256" key="5">
    <source>
        <dbReference type="SAM" id="SignalP"/>
    </source>
</evidence>
<dbReference type="PROSITE" id="PS51485">
    <property type="entry name" value="PHYTOCYANIN"/>
    <property type="match status" value="1"/>
</dbReference>
<dbReference type="Proteomes" id="UP000288805">
    <property type="component" value="Unassembled WGS sequence"/>
</dbReference>
<dbReference type="PANTHER" id="PTHR33021">
    <property type="entry name" value="BLUE COPPER PROTEIN"/>
    <property type="match status" value="1"/>
</dbReference>
<keyword evidence="1" id="KW-0479">Metal-binding</keyword>
<dbReference type="GO" id="GO:0046872">
    <property type="term" value="F:metal ion binding"/>
    <property type="evidence" value="ECO:0007669"/>
    <property type="project" value="UniProtKB-KW"/>
</dbReference>
<name>A0A438E5Z8_VITVI</name>
<organism evidence="7 8">
    <name type="scientific">Vitis vinifera</name>
    <name type="common">Grape</name>
    <dbReference type="NCBI Taxonomy" id="29760"/>
    <lineage>
        <taxon>Eukaryota</taxon>
        <taxon>Viridiplantae</taxon>
        <taxon>Streptophyta</taxon>
        <taxon>Embryophyta</taxon>
        <taxon>Tracheophyta</taxon>
        <taxon>Spermatophyta</taxon>
        <taxon>Magnoliopsida</taxon>
        <taxon>eudicotyledons</taxon>
        <taxon>Gunneridae</taxon>
        <taxon>Pentapetalae</taxon>
        <taxon>rosids</taxon>
        <taxon>Vitales</taxon>
        <taxon>Vitaceae</taxon>
        <taxon>Viteae</taxon>
        <taxon>Vitis</taxon>
    </lineage>
</organism>
<dbReference type="InterPro" id="IPR008972">
    <property type="entry name" value="Cupredoxin"/>
</dbReference>
<keyword evidence="3" id="KW-1015">Disulfide bond</keyword>
<accession>A0A438E5Z8</accession>
<evidence type="ECO:0000256" key="1">
    <source>
        <dbReference type="ARBA" id="ARBA00022723"/>
    </source>
</evidence>
<dbReference type="SUPFAM" id="SSF49503">
    <property type="entry name" value="Cupredoxins"/>
    <property type="match status" value="1"/>
</dbReference>
<comment type="caution">
    <text evidence="7">The sequence shown here is derived from an EMBL/GenBank/DDBJ whole genome shotgun (WGS) entry which is preliminary data.</text>
</comment>
<evidence type="ECO:0000256" key="2">
    <source>
        <dbReference type="ARBA" id="ARBA00023008"/>
    </source>
</evidence>
<sequence>MHLVSFLMLAAVACFMTAPAAAFNHIVGGSFGWSTPGNLSFYEDWAKPRTFGVGDKLVFPFRTGVHSVVQVSEEEFKNCTQNDAIDMFYSGPTIIELPKTGTFYYYCGVGTHCEAGQKVKVTVVNAEGSAGTPITPNASVPAPADHKSSAKEGCDVGTVSGMLVLLLWVFI</sequence>
<dbReference type="Pfam" id="PF02298">
    <property type="entry name" value="Cu_bind_like"/>
    <property type="match status" value="1"/>
</dbReference>
<protein>
    <submittedName>
        <fullName evidence="7">Umecyanin</fullName>
    </submittedName>
</protein>
<dbReference type="CDD" id="cd13920">
    <property type="entry name" value="Stellacyanin"/>
    <property type="match status" value="1"/>
</dbReference>
<feature type="signal peptide" evidence="5">
    <location>
        <begin position="1"/>
        <end position="22"/>
    </location>
</feature>
<evidence type="ECO:0000256" key="3">
    <source>
        <dbReference type="ARBA" id="ARBA00023157"/>
    </source>
</evidence>
<dbReference type="InterPro" id="IPR003245">
    <property type="entry name" value="Phytocyanin_dom"/>
</dbReference>
<dbReference type="FunFam" id="2.60.40.420:FF:000034">
    <property type="entry name" value="Cupredoxin superfamily protein"/>
    <property type="match status" value="1"/>
</dbReference>
<dbReference type="InterPro" id="IPR039391">
    <property type="entry name" value="Phytocyanin-like"/>
</dbReference>
<keyword evidence="4" id="KW-0325">Glycoprotein</keyword>
<feature type="chain" id="PRO_5018980559" evidence="5">
    <location>
        <begin position="23"/>
        <end position="171"/>
    </location>
</feature>
<evidence type="ECO:0000256" key="4">
    <source>
        <dbReference type="ARBA" id="ARBA00023180"/>
    </source>
</evidence>
<dbReference type="Gene3D" id="2.60.40.420">
    <property type="entry name" value="Cupredoxins - blue copper proteins"/>
    <property type="match status" value="1"/>
</dbReference>
<keyword evidence="2" id="KW-0186">Copper</keyword>
<evidence type="ECO:0000313" key="7">
    <source>
        <dbReference type="EMBL" id="RVW43205.1"/>
    </source>
</evidence>
<dbReference type="InterPro" id="IPR028871">
    <property type="entry name" value="BlueCu_1_BS"/>
</dbReference>
<dbReference type="PROSITE" id="PS00196">
    <property type="entry name" value="COPPER_BLUE"/>
    <property type="match status" value="1"/>
</dbReference>
<dbReference type="GO" id="GO:0009055">
    <property type="term" value="F:electron transfer activity"/>
    <property type="evidence" value="ECO:0007669"/>
    <property type="project" value="InterPro"/>
</dbReference>
<dbReference type="AlphaFoldDB" id="A0A438E5Z8"/>
<dbReference type="EMBL" id="QGNW01001384">
    <property type="protein sequence ID" value="RVW43205.1"/>
    <property type="molecule type" value="Genomic_DNA"/>
</dbReference>
<proteinExistence type="predicted"/>
<feature type="domain" description="Phytocyanin" evidence="6">
    <location>
        <begin position="23"/>
        <end position="125"/>
    </location>
</feature>